<dbReference type="PANTHER" id="PTHR43096:SF52">
    <property type="entry name" value="DNAJ HOMOLOG 1, MITOCHONDRIAL-RELATED"/>
    <property type="match status" value="1"/>
</dbReference>
<dbReference type="PRINTS" id="PR00625">
    <property type="entry name" value="JDOMAIN"/>
</dbReference>
<sequence length="213" mass="25198">MNGIITNHYDVLNVSKNATYEEIKESFHRLARAKHPDRQHRMLAVAEFRKIQQAWQVLRDSDQRILYDSDLLQKELQIENKRNGAIELDYDDDLEEAFDEETNEKFMVYDCRCGEEIHIDYNNNNNNNNNIPGEEEEKTDRRNDNDEEIIMEDDDINVNNNNLSRSDDDDDDDYDYGHEQSVSNKKSNKDVKDLLVDCPGCCFVYRINHRQVD</sequence>
<dbReference type="InParanoid" id="A0A1E7FFB5"/>
<feature type="compositionally biased region" description="Acidic residues" evidence="2">
    <location>
        <begin position="145"/>
        <end position="156"/>
    </location>
</feature>
<organism evidence="4 5">
    <name type="scientific">Fragilariopsis cylindrus CCMP1102</name>
    <dbReference type="NCBI Taxonomy" id="635003"/>
    <lineage>
        <taxon>Eukaryota</taxon>
        <taxon>Sar</taxon>
        <taxon>Stramenopiles</taxon>
        <taxon>Ochrophyta</taxon>
        <taxon>Bacillariophyta</taxon>
        <taxon>Bacillariophyceae</taxon>
        <taxon>Bacillariophycidae</taxon>
        <taxon>Bacillariales</taxon>
        <taxon>Bacillariaceae</taxon>
        <taxon>Fragilariopsis</taxon>
    </lineage>
</organism>
<dbReference type="EMBL" id="KV784358">
    <property type="protein sequence ID" value="OEU16483.1"/>
    <property type="molecule type" value="Genomic_DNA"/>
</dbReference>
<evidence type="ECO:0000256" key="1">
    <source>
        <dbReference type="ARBA" id="ARBA00023186"/>
    </source>
</evidence>
<dbReference type="SUPFAM" id="SSF46565">
    <property type="entry name" value="Chaperone J-domain"/>
    <property type="match status" value="1"/>
</dbReference>
<dbReference type="KEGG" id="fcy:FRACYDRAFT_208286"/>
<protein>
    <submittedName>
        <fullName evidence="4">DnaJ-domain-containing protein</fullName>
    </submittedName>
</protein>
<dbReference type="AlphaFoldDB" id="A0A1E7FFB5"/>
<dbReference type="SMART" id="SM00271">
    <property type="entry name" value="DnaJ"/>
    <property type="match status" value="1"/>
</dbReference>
<keyword evidence="1" id="KW-0143">Chaperone</keyword>
<accession>A0A1E7FFB5</accession>
<dbReference type="OrthoDB" id="164807at2759"/>
<dbReference type="InterPro" id="IPR018253">
    <property type="entry name" value="DnaJ_domain_CS"/>
</dbReference>
<dbReference type="PROSITE" id="PS50076">
    <property type="entry name" value="DNAJ_2"/>
    <property type="match status" value="1"/>
</dbReference>
<dbReference type="Gene3D" id="1.10.287.110">
    <property type="entry name" value="DnaJ domain"/>
    <property type="match status" value="1"/>
</dbReference>
<proteinExistence type="predicted"/>
<gene>
    <name evidence="4" type="ORF">FRACYDRAFT_208286</name>
</gene>
<feature type="region of interest" description="Disordered" evidence="2">
    <location>
        <begin position="122"/>
        <end position="186"/>
    </location>
</feature>
<dbReference type="GO" id="GO:0042026">
    <property type="term" value="P:protein refolding"/>
    <property type="evidence" value="ECO:0007669"/>
    <property type="project" value="TreeGrafter"/>
</dbReference>
<dbReference type="GO" id="GO:0051082">
    <property type="term" value="F:unfolded protein binding"/>
    <property type="evidence" value="ECO:0007669"/>
    <property type="project" value="TreeGrafter"/>
</dbReference>
<dbReference type="PROSITE" id="PS00636">
    <property type="entry name" value="DNAJ_1"/>
    <property type="match status" value="1"/>
</dbReference>
<dbReference type="InterPro" id="IPR036869">
    <property type="entry name" value="J_dom_sf"/>
</dbReference>
<dbReference type="Proteomes" id="UP000095751">
    <property type="component" value="Unassembled WGS sequence"/>
</dbReference>
<evidence type="ECO:0000313" key="4">
    <source>
        <dbReference type="EMBL" id="OEU16483.1"/>
    </source>
</evidence>
<dbReference type="CDD" id="cd06257">
    <property type="entry name" value="DnaJ"/>
    <property type="match status" value="1"/>
</dbReference>
<dbReference type="Pfam" id="PF00226">
    <property type="entry name" value="DnaJ"/>
    <property type="match status" value="1"/>
</dbReference>
<evidence type="ECO:0000259" key="3">
    <source>
        <dbReference type="PROSITE" id="PS50076"/>
    </source>
</evidence>
<keyword evidence="5" id="KW-1185">Reference proteome</keyword>
<feature type="domain" description="J" evidence="3">
    <location>
        <begin position="7"/>
        <end position="71"/>
    </location>
</feature>
<name>A0A1E7FFB5_9STRA</name>
<dbReference type="PANTHER" id="PTHR43096">
    <property type="entry name" value="DNAJ HOMOLOG 1, MITOCHONDRIAL-RELATED"/>
    <property type="match status" value="1"/>
</dbReference>
<dbReference type="InterPro" id="IPR001623">
    <property type="entry name" value="DnaJ_domain"/>
</dbReference>
<dbReference type="GO" id="GO:0005737">
    <property type="term" value="C:cytoplasm"/>
    <property type="evidence" value="ECO:0007669"/>
    <property type="project" value="TreeGrafter"/>
</dbReference>
<evidence type="ECO:0000256" key="2">
    <source>
        <dbReference type="SAM" id="MobiDB-lite"/>
    </source>
</evidence>
<reference evidence="4 5" key="1">
    <citation type="submission" date="2016-09" db="EMBL/GenBank/DDBJ databases">
        <title>Extensive genetic diversity and differential bi-allelic expression allows diatom success in the polar Southern Ocean.</title>
        <authorList>
            <consortium name="DOE Joint Genome Institute"/>
            <person name="Mock T."/>
            <person name="Otillar R.P."/>
            <person name="Strauss J."/>
            <person name="Dupont C."/>
            <person name="Frickenhaus S."/>
            <person name="Maumus F."/>
            <person name="Mcmullan M."/>
            <person name="Sanges R."/>
            <person name="Schmutz J."/>
            <person name="Toseland A."/>
            <person name="Valas R."/>
            <person name="Veluchamy A."/>
            <person name="Ward B.J."/>
            <person name="Allen A."/>
            <person name="Barry K."/>
            <person name="Falciatore A."/>
            <person name="Ferrante M."/>
            <person name="Fortunato A.E."/>
            <person name="Gloeckner G."/>
            <person name="Gruber A."/>
            <person name="Hipkin R."/>
            <person name="Janech M."/>
            <person name="Kroth P."/>
            <person name="Leese F."/>
            <person name="Lindquist E."/>
            <person name="Lyon B.R."/>
            <person name="Martin J."/>
            <person name="Mayer C."/>
            <person name="Parker M."/>
            <person name="Quesneville H."/>
            <person name="Raymond J."/>
            <person name="Uhlig C."/>
            <person name="Valentin K.U."/>
            <person name="Worden A.Z."/>
            <person name="Armbrust E.V."/>
            <person name="Bowler C."/>
            <person name="Green B."/>
            <person name="Moulton V."/>
            <person name="Van Oosterhout C."/>
            <person name="Grigoriev I."/>
        </authorList>
    </citation>
    <scope>NUCLEOTIDE SEQUENCE [LARGE SCALE GENOMIC DNA]</scope>
    <source>
        <strain evidence="4 5">CCMP1102</strain>
    </source>
</reference>
<evidence type="ECO:0000313" key="5">
    <source>
        <dbReference type="Proteomes" id="UP000095751"/>
    </source>
</evidence>